<dbReference type="Pfam" id="PF01035">
    <property type="entry name" value="DNA_binding_1"/>
    <property type="match status" value="1"/>
</dbReference>
<evidence type="ECO:0000256" key="4">
    <source>
        <dbReference type="ARBA" id="ARBA00022603"/>
    </source>
</evidence>
<evidence type="ECO:0000256" key="5">
    <source>
        <dbReference type="ARBA" id="ARBA00022679"/>
    </source>
</evidence>
<dbReference type="SUPFAM" id="SSF53155">
    <property type="entry name" value="Methylated DNA-protein cysteine methyltransferase domain"/>
    <property type="match status" value="1"/>
</dbReference>
<evidence type="ECO:0000313" key="10">
    <source>
        <dbReference type="EMBL" id="SET16827.1"/>
    </source>
</evidence>
<dbReference type="InterPro" id="IPR036388">
    <property type="entry name" value="WH-like_DNA-bd_sf"/>
</dbReference>
<keyword evidence="7" id="KW-0234">DNA repair</keyword>
<dbReference type="PANTHER" id="PTHR10815">
    <property type="entry name" value="METHYLATED-DNA--PROTEIN-CYSTEINE METHYLTRANSFERASE"/>
    <property type="match status" value="1"/>
</dbReference>
<dbReference type="EC" id="2.1.1.63" evidence="3"/>
<evidence type="ECO:0000256" key="7">
    <source>
        <dbReference type="ARBA" id="ARBA00023204"/>
    </source>
</evidence>
<dbReference type="NCBIfam" id="TIGR00589">
    <property type="entry name" value="ogt"/>
    <property type="match status" value="1"/>
</dbReference>
<dbReference type="GO" id="GO:0006281">
    <property type="term" value="P:DNA repair"/>
    <property type="evidence" value="ECO:0007669"/>
    <property type="project" value="UniProtKB-KW"/>
</dbReference>
<evidence type="ECO:0000256" key="6">
    <source>
        <dbReference type="ARBA" id="ARBA00022763"/>
    </source>
</evidence>
<accession>A0A1I0CBD3</accession>
<dbReference type="GO" id="GO:0003908">
    <property type="term" value="F:methylated-DNA-[protein]-cysteine S-methyltransferase activity"/>
    <property type="evidence" value="ECO:0007669"/>
    <property type="project" value="UniProtKB-EC"/>
</dbReference>
<dbReference type="InterPro" id="IPR036217">
    <property type="entry name" value="MethylDNA_cys_MeTrfase_DNAb"/>
</dbReference>
<gene>
    <name evidence="10" type="ORF">SAMN05216389_106138</name>
</gene>
<dbReference type="EMBL" id="FOHE01000006">
    <property type="protein sequence ID" value="SET16827.1"/>
    <property type="molecule type" value="Genomic_DNA"/>
</dbReference>
<keyword evidence="5 10" id="KW-0808">Transferase</keyword>
<dbReference type="OrthoDB" id="9802228at2"/>
<comment type="similarity">
    <text evidence="2">Belongs to the MGMT family.</text>
</comment>
<dbReference type="STRING" id="930131.SAMN05216389_106138"/>
<evidence type="ECO:0000259" key="9">
    <source>
        <dbReference type="Pfam" id="PF01035"/>
    </source>
</evidence>
<evidence type="ECO:0000256" key="1">
    <source>
        <dbReference type="ARBA" id="ARBA00001286"/>
    </source>
</evidence>
<dbReference type="CDD" id="cd06445">
    <property type="entry name" value="ATase"/>
    <property type="match status" value="1"/>
</dbReference>
<proteinExistence type="inferred from homology"/>
<feature type="domain" description="Methylated-DNA-[protein]-cysteine S-methyltransferase DNA binding" evidence="9">
    <location>
        <begin position="79"/>
        <end position="156"/>
    </location>
</feature>
<evidence type="ECO:0000313" key="11">
    <source>
        <dbReference type="Proteomes" id="UP000198618"/>
    </source>
</evidence>
<dbReference type="SUPFAM" id="SSF46767">
    <property type="entry name" value="Methylated DNA-protein cysteine methyltransferase, C-terminal domain"/>
    <property type="match status" value="1"/>
</dbReference>
<keyword evidence="6" id="KW-0227">DNA damage</keyword>
<comment type="catalytic activity">
    <reaction evidence="1">
        <text>a 4-O-methyl-thymidine in DNA + L-cysteinyl-[protein] = a thymidine in DNA + S-methyl-L-cysteinyl-[protein]</text>
        <dbReference type="Rhea" id="RHEA:53428"/>
        <dbReference type="Rhea" id="RHEA-COMP:10131"/>
        <dbReference type="Rhea" id="RHEA-COMP:10132"/>
        <dbReference type="Rhea" id="RHEA-COMP:13555"/>
        <dbReference type="Rhea" id="RHEA-COMP:13556"/>
        <dbReference type="ChEBI" id="CHEBI:29950"/>
        <dbReference type="ChEBI" id="CHEBI:82612"/>
        <dbReference type="ChEBI" id="CHEBI:137386"/>
        <dbReference type="ChEBI" id="CHEBI:137387"/>
        <dbReference type="EC" id="2.1.1.63"/>
    </reaction>
</comment>
<evidence type="ECO:0000256" key="3">
    <source>
        <dbReference type="ARBA" id="ARBA00011918"/>
    </source>
</evidence>
<keyword evidence="4 10" id="KW-0489">Methyltransferase</keyword>
<keyword evidence="11" id="KW-1185">Reference proteome</keyword>
<dbReference type="PROSITE" id="PS00374">
    <property type="entry name" value="MGMT"/>
    <property type="match status" value="1"/>
</dbReference>
<protein>
    <recommendedName>
        <fullName evidence="3">methylated-DNA--[protein]-cysteine S-methyltransferase</fullName>
        <ecNumber evidence="3">2.1.1.63</ecNumber>
    </recommendedName>
</protein>
<dbReference type="FunFam" id="1.10.10.10:FF:000214">
    <property type="entry name" value="Methylated-DNA--protein-cysteine methyltransferase"/>
    <property type="match status" value="1"/>
</dbReference>
<dbReference type="Proteomes" id="UP000198618">
    <property type="component" value="Unassembled WGS sequence"/>
</dbReference>
<dbReference type="RefSeq" id="WP_090868807.1">
    <property type="nucleotide sequence ID" value="NZ_FOHE01000006.1"/>
</dbReference>
<dbReference type="AlphaFoldDB" id="A0A1I0CBD3"/>
<dbReference type="InterPro" id="IPR014048">
    <property type="entry name" value="MethylDNA_cys_MeTrfase_DNA-bd"/>
</dbReference>
<dbReference type="PANTHER" id="PTHR10815:SF5">
    <property type="entry name" value="METHYLATED-DNA--PROTEIN-CYSTEINE METHYLTRANSFERASE"/>
    <property type="match status" value="1"/>
</dbReference>
<organism evidence="10 11">
    <name type="scientific">Oceanobacillus limi</name>
    <dbReference type="NCBI Taxonomy" id="930131"/>
    <lineage>
        <taxon>Bacteria</taxon>
        <taxon>Bacillati</taxon>
        <taxon>Bacillota</taxon>
        <taxon>Bacilli</taxon>
        <taxon>Bacillales</taxon>
        <taxon>Bacillaceae</taxon>
        <taxon>Oceanobacillus</taxon>
    </lineage>
</organism>
<evidence type="ECO:0000256" key="2">
    <source>
        <dbReference type="ARBA" id="ARBA00008711"/>
    </source>
</evidence>
<name>A0A1I0CBD3_9BACI</name>
<dbReference type="Gene3D" id="1.10.10.10">
    <property type="entry name" value="Winged helix-like DNA-binding domain superfamily/Winged helix DNA-binding domain"/>
    <property type="match status" value="1"/>
</dbReference>
<evidence type="ECO:0000256" key="8">
    <source>
        <dbReference type="ARBA" id="ARBA00049348"/>
    </source>
</evidence>
<dbReference type="InterPro" id="IPR036631">
    <property type="entry name" value="MGMT_N_sf"/>
</dbReference>
<sequence>MFLYDECLTNIGYLRFVFKEDGRLVRISLTEDFWHAFTAKYKVKMSHEIGRPIRQQFHEYLHGDRRQFNLLFELEGTLFQKETWLALRNIPYGEVRSYSEIATSIRKPNANRAVGYANAVNPLPILIPCHRVIGKNCNLAGYAGGSGMKKQLLGIECFEISGEQLLTRKMK</sequence>
<comment type="catalytic activity">
    <reaction evidence="8">
        <text>a 6-O-methyl-2'-deoxyguanosine in DNA + L-cysteinyl-[protein] = S-methyl-L-cysteinyl-[protein] + a 2'-deoxyguanosine in DNA</text>
        <dbReference type="Rhea" id="RHEA:24000"/>
        <dbReference type="Rhea" id="RHEA-COMP:10131"/>
        <dbReference type="Rhea" id="RHEA-COMP:10132"/>
        <dbReference type="Rhea" id="RHEA-COMP:11367"/>
        <dbReference type="Rhea" id="RHEA-COMP:11368"/>
        <dbReference type="ChEBI" id="CHEBI:29950"/>
        <dbReference type="ChEBI" id="CHEBI:82612"/>
        <dbReference type="ChEBI" id="CHEBI:85445"/>
        <dbReference type="ChEBI" id="CHEBI:85448"/>
        <dbReference type="EC" id="2.1.1.63"/>
    </reaction>
</comment>
<reference evidence="10 11" key="1">
    <citation type="submission" date="2016-10" db="EMBL/GenBank/DDBJ databases">
        <authorList>
            <person name="de Groot N.N."/>
        </authorList>
    </citation>
    <scope>NUCLEOTIDE SEQUENCE [LARGE SCALE GENOMIC DNA]</scope>
    <source>
        <strain evidence="10 11">IBRC-M 10780</strain>
    </source>
</reference>
<dbReference type="GO" id="GO:0032259">
    <property type="term" value="P:methylation"/>
    <property type="evidence" value="ECO:0007669"/>
    <property type="project" value="UniProtKB-KW"/>
</dbReference>
<dbReference type="InterPro" id="IPR001497">
    <property type="entry name" value="MethylDNA_cys_MeTrfase_AS"/>
</dbReference>